<dbReference type="CDD" id="cd16961">
    <property type="entry name" value="RMtype1_S_TRD-CR_like"/>
    <property type="match status" value="1"/>
</dbReference>
<keyword evidence="3" id="KW-0238">DNA-binding</keyword>
<dbReference type="GO" id="GO:0009307">
    <property type="term" value="P:DNA restriction-modification system"/>
    <property type="evidence" value="ECO:0007669"/>
    <property type="project" value="UniProtKB-KW"/>
</dbReference>
<dbReference type="AlphaFoldDB" id="A0A653LEF0"/>
<feature type="domain" description="Type I restriction modification DNA specificity" evidence="4">
    <location>
        <begin position="199"/>
        <end position="373"/>
    </location>
</feature>
<dbReference type="InterPro" id="IPR044946">
    <property type="entry name" value="Restrct_endonuc_typeI_TRD_sf"/>
</dbReference>
<dbReference type="GO" id="GO:0003677">
    <property type="term" value="F:DNA binding"/>
    <property type="evidence" value="ECO:0007669"/>
    <property type="project" value="UniProtKB-KW"/>
</dbReference>
<dbReference type="EMBL" id="CABWLC010000022">
    <property type="protein sequence ID" value="VXA89357.1"/>
    <property type="molecule type" value="Genomic_DNA"/>
</dbReference>
<keyword evidence="5" id="KW-0540">Nuclease</keyword>
<name>A0A653LEF0_AERVE</name>
<evidence type="ECO:0000313" key="6">
    <source>
        <dbReference type="Proteomes" id="UP000439123"/>
    </source>
</evidence>
<evidence type="ECO:0000256" key="2">
    <source>
        <dbReference type="ARBA" id="ARBA00022747"/>
    </source>
</evidence>
<dbReference type="InterPro" id="IPR000055">
    <property type="entry name" value="Restrct_endonuc_typeI_TRD"/>
</dbReference>
<dbReference type="Gene3D" id="3.90.220.20">
    <property type="entry name" value="DNA methylase specificity domains"/>
    <property type="match status" value="2"/>
</dbReference>
<reference evidence="5 6" key="1">
    <citation type="submission" date="2019-10" db="EMBL/GenBank/DDBJ databases">
        <authorList>
            <person name="Karimi E."/>
        </authorList>
    </citation>
    <scope>NUCLEOTIDE SEQUENCE [LARGE SCALE GENOMIC DNA]</scope>
    <source>
        <strain evidence="5">Aeromonas sp. 8C</strain>
    </source>
</reference>
<sequence length="400" mass="45737">MKKGWVTKTLGEILEKTETTNPTNKPDSEFDYIDVSSVSNITFSVETTQTLKGKDAPSRARKLVRENDVIFATIRPTLKRIAIVPKELDQQICSTGYCVLRAKPEIDHRFLFYSLFTASFMGQMESLQKGASYPAVTEGEVKAQSFSFPPLPEQQRIVAILDEAFEAIATARANTEQNRQNARTLFESYLQSVFSQRGEGWVDKPIGELCQRLHQGLNTAGEKIKFVETGYPIIQTRNIDEGVVDLNHQMKFMSEDDWHLYRDKYRPETGDVFFTNIGTIGKTAIVKEERDYLIHWNIFKLRPRFDLISPAYLRYSLEQLTLSGYFKRMQKGGTVDFVTKKMISEATLSLPSMTIQADIVCQMDSLREETQRLESLYQRKIAALDELKQSLLQQAFSGQL</sequence>
<keyword evidence="2" id="KW-0680">Restriction system</keyword>
<dbReference type="SUPFAM" id="SSF116734">
    <property type="entry name" value="DNA methylase specificity domain"/>
    <property type="match status" value="2"/>
</dbReference>
<evidence type="ECO:0000256" key="3">
    <source>
        <dbReference type="ARBA" id="ARBA00023125"/>
    </source>
</evidence>
<organism evidence="5 6">
    <name type="scientific">Aeromonas veronii</name>
    <dbReference type="NCBI Taxonomy" id="654"/>
    <lineage>
        <taxon>Bacteria</taxon>
        <taxon>Pseudomonadati</taxon>
        <taxon>Pseudomonadota</taxon>
        <taxon>Gammaproteobacteria</taxon>
        <taxon>Aeromonadales</taxon>
        <taxon>Aeromonadaceae</taxon>
        <taxon>Aeromonas</taxon>
    </lineage>
</organism>
<dbReference type="Pfam" id="PF01420">
    <property type="entry name" value="Methylase_S"/>
    <property type="match status" value="2"/>
</dbReference>
<evidence type="ECO:0000256" key="1">
    <source>
        <dbReference type="ARBA" id="ARBA00010923"/>
    </source>
</evidence>
<dbReference type="InterPro" id="IPR052021">
    <property type="entry name" value="Type-I_RS_S_subunit"/>
</dbReference>
<dbReference type="Proteomes" id="UP000439123">
    <property type="component" value="Unassembled WGS sequence"/>
</dbReference>
<gene>
    <name evidence="5" type="ORF">AERO8C_90061</name>
</gene>
<keyword evidence="5" id="KW-0255">Endonuclease</keyword>
<dbReference type="PANTHER" id="PTHR30408">
    <property type="entry name" value="TYPE-1 RESTRICTION ENZYME ECOKI SPECIFICITY PROTEIN"/>
    <property type="match status" value="1"/>
</dbReference>
<feature type="domain" description="Type I restriction modification DNA specificity" evidence="4">
    <location>
        <begin position="3"/>
        <end position="169"/>
    </location>
</feature>
<accession>A0A653LEF0</accession>
<dbReference type="PANTHER" id="PTHR30408:SF12">
    <property type="entry name" value="TYPE I RESTRICTION ENZYME MJAVIII SPECIFICITY SUBUNIT"/>
    <property type="match status" value="1"/>
</dbReference>
<evidence type="ECO:0000259" key="4">
    <source>
        <dbReference type="Pfam" id="PF01420"/>
    </source>
</evidence>
<evidence type="ECO:0000313" key="5">
    <source>
        <dbReference type="EMBL" id="VXA89357.1"/>
    </source>
</evidence>
<proteinExistence type="inferred from homology"/>
<dbReference type="GO" id="GO:0004519">
    <property type="term" value="F:endonuclease activity"/>
    <property type="evidence" value="ECO:0007669"/>
    <property type="project" value="UniProtKB-KW"/>
</dbReference>
<comment type="similarity">
    <text evidence="1">Belongs to the type-I restriction system S methylase family.</text>
</comment>
<dbReference type="RefSeq" id="WP_159158202.1">
    <property type="nucleotide sequence ID" value="NZ_LR732798.1"/>
</dbReference>
<protein>
    <submittedName>
        <fullName evidence="5">Restriction endonuclease subunit S</fullName>
    </submittedName>
</protein>
<keyword evidence="5" id="KW-0378">Hydrolase</keyword>